<sequence>MAEKVKKRVAVLGPGAIGGFLVGALTKAGCEVTLVARPGTASQIAKNGLCLKTALLGDMVARPQVVENLESTFDVIGIATKANDLIPALSQIRAGIGEGTIIIPFLNGIEHIALLKKEFGKHVVVGMIGNIVAEKEREGCVVSSSTNVTIELGSESISQRALEEIADLFRPSGIVVSVEETEAKVIWHKLARLSVLAGITAASGKTLGELRKDSLWNSRLEECAREIAEVARKDGVEISADEILKQIETLPDSLTTSLARDVERADAGEVDAILGAVIRRADTYGIAHKTFDELFSLVRKRLES</sequence>
<dbReference type="Proteomes" id="UP000179115">
    <property type="component" value="Unassembled WGS sequence"/>
</dbReference>
<dbReference type="PANTHER" id="PTHR21708:SF26">
    <property type="entry name" value="2-DEHYDROPANTOATE 2-REDUCTASE"/>
    <property type="match status" value="1"/>
</dbReference>
<keyword evidence="2 4" id="KW-0521">NADP</keyword>
<gene>
    <name evidence="7" type="ORF">A3A35_01255</name>
</gene>
<dbReference type="InterPro" id="IPR013332">
    <property type="entry name" value="KPR_N"/>
</dbReference>
<dbReference type="InterPro" id="IPR008927">
    <property type="entry name" value="6-PGluconate_DH-like_C_sf"/>
</dbReference>
<dbReference type="SUPFAM" id="SSF51735">
    <property type="entry name" value="NAD(P)-binding Rossmann-fold domains"/>
    <property type="match status" value="1"/>
</dbReference>
<dbReference type="AlphaFoldDB" id="A0A1F6EEA8"/>
<dbReference type="Pfam" id="PF08546">
    <property type="entry name" value="ApbA_C"/>
    <property type="match status" value="1"/>
</dbReference>
<keyword evidence="4" id="KW-0566">Pantothenate biosynthesis</keyword>
<proteinExistence type="inferred from homology"/>
<dbReference type="InterPro" id="IPR013752">
    <property type="entry name" value="KPA_reductase"/>
</dbReference>
<accession>A0A1F6EEA8</accession>
<comment type="pathway">
    <text evidence="4">Cofactor biosynthesis; (R)-pantothenate biosynthesis; (R)-pantoate from 3-methyl-2-oxobutanoate: step 2/2.</text>
</comment>
<evidence type="ECO:0000313" key="7">
    <source>
        <dbReference type="EMBL" id="OGG72001.1"/>
    </source>
</evidence>
<feature type="domain" description="Ketopantoate reductase C-terminal" evidence="6">
    <location>
        <begin position="185"/>
        <end position="300"/>
    </location>
</feature>
<comment type="caution">
    <text evidence="7">The sequence shown here is derived from an EMBL/GenBank/DDBJ whole genome shotgun (WGS) entry which is preliminary data.</text>
</comment>
<dbReference type="PANTHER" id="PTHR21708">
    <property type="entry name" value="PROBABLE 2-DEHYDROPANTOATE 2-REDUCTASE"/>
    <property type="match status" value="1"/>
</dbReference>
<dbReference type="GO" id="GO:0005737">
    <property type="term" value="C:cytoplasm"/>
    <property type="evidence" value="ECO:0007669"/>
    <property type="project" value="TreeGrafter"/>
</dbReference>
<evidence type="ECO:0000256" key="2">
    <source>
        <dbReference type="ARBA" id="ARBA00022857"/>
    </source>
</evidence>
<dbReference type="SUPFAM" id="SSF48179">
    <property type="entry name" value="6-phosphogluconate dehydrogenase C-terminal domain-like"/>
    <property type="match status" value="1"/>
</dbReference>
<dbReference type="STRING" id="1798508.A3A35_01255"/>
<evidence type="ECO:0000256" key="3">
    <source>
        <dbReference type="ARBA" id="ARBA00023002"/>
    </source>
</evidence>
<protein>
    <recommendedName>
        <fullName evidence="4">2-dehydropantoate 2-reductase</fullName>
        <ecNumber evidence="4">1.1.1.169</ecNumber>
    </recommendedName>
    <alternativeName>
        <fullName evidence="4">Ketopantoate reductase</fullName>
    </alternativeName>
</protein>
<reference evidence="7 8" key="1">
    <citation type="journal article" date="2016" name="Nat. Commun.">
        <title>Thousands of microbial genomes shed light on interconnected biogeochemical processes in an aquifer system.</title>
        <authorList>
            <person name="Anantharaman K."/>
            <person name="Brown C.T."/>
            <person name="Hug L.A."/>
            <person name="Sharon I."/>
            <person name="Castelle C.J."/>
            <person name="Probst A.J."/>
            <person name="Thomas B.C."/>
            <person name="Singh A."/>
            <person name="Wilkins M.J."/>
            <person name="Karaoz U."/>
            <person name="Brodie E.L."/>
            <person name="Williams K.H."/>
            <person name="Hubbard S.S."/>
            <person name="Banfield J.F."/>
        </authorList>
    </citation>
    <scope>NUCLEOTIDE SEQUENCE [LARGE SCALE GENOMIC DNA]</scope>
</reference>
<dbReference type="InterPro" id="IPR003710">
    <property type="entry name" value="ApbA"/>
</dbReference>
<name>A0A1F6EEA8_9BACT</name>
<evidence type="ECO:0000313" key="8">
    <source>
        <dbReference type="Proteomes" id="UP000179115"/>
    </source>
</evidence>
<dbReference type="UniPathway" id="UPA00028">
    <property type="reaction ID" value="UER00004"/>
</dbReference>
<evidence type="ECO:0000256" key="4">
    <source>
        <dbReference type="RuleBase" id="RU362068"/>
    </source>
</evidence>
<dbReference type="Pfam" id="PF02558">
    <property type="entry name" value="ApbA"/>
    <property type="match status" value="1"/>
</dbReference>
<comment type="similarity">
    <text evidence="1 4">Belongs to the ketopantoate reductase family.</text>
</comment>
<dbReference type="Gene3D" id="1.10.1040.10">
    <property type="entry name" value="N-(1-d-carboxylethyl)-l-norvaline Dehydrogenase, domain 2"/>
    <property type="match status" value="1"/>
</dbReference>
<keyword evidence="3 4" id="KW-0560">Oxidoreductase</keyword>
<organism evidence="7 8">
    <name type="scientific">Candidatus Kaiserbacteria bacterium RIFCSPLOWO2_01_FULL_51_21</name>
    <dbReference type="NCBI Taxonomy" id="1798508"/>
    <lineage>
        <taxon>Bacteria</taxon>
        <taxon>Candidatus Kaiseribacteriota</taxon>
    </lineage>
</organism>
<comment type="function">
    <text evidence="4">Catalyzes the NADPH-dependent reduction of ketopantoate into pantoic acid.</text>
</comment>
<feature type="domain" description="Ketopantoate reductase N-terminal" evidence="5">
    <location>
        <begin position="9"/>
        <end position="153"/>
    </location>
</feature>
<dbReference type="InterPro" id="IPR036291">
    <property type="entry name" value="NAD(P)-bd_dom_sf"/>
</dbReference>
<evidence type="ECO:0000256" key="1">
    <source>
        <dbReference type="ARBA" id="ARBA00007870"/>
    </source>
</evidence>
<dbReference type="NCBIfam" id="TIGR00745">
    <property type="entry name" value="apbA_panE"/>
    <property type="match status" value="1"/>
</dbReference>
<dbReference type="EC" id="1.1.1.169" evidence="4"/>
<dbReference type="EMBL" id="MFLV01000004">
    <property type="protein sequence ID" value="OGG72001.1"/>
    <property type="molecule type" value="Genomic_DNA"/>
</dbReference>
<evidence type="ECO:0000259" key="5">
    <source>
        <dbReference type="Pfam" id="PF02558"/>
    </source>
</evidence>
<evidence type="ECO:0000259" key="6">
    <source>
        <dbReference type="Pfam" id="PF08546"/>
    </source>
</evidence>
<dbReference type="InterPro" id="IPR051402">
    <property type="entry name" value="KPR-Related"/>
</dbReference>
<dbReference type="InterPro" id="IPR013328">
    <property type="entry name" value="6PGD_dom2"/>
</dbReference>
<dbReference type="Gene3D" id="3.40.50.720">
    <property type="entry name" value="NAD(P)-binding Rossmann-like Domain"/>
    <property type="match status" value="1"/>
</dbReference>
<dbReference type="GO" id="GO:0008677">
    <property type="term" value="F:2-dehydropantoate 2-reductase activity"/>
    <property type="evidence" value="ECO:0007669"/>
    <property type="project" value="UniProtKB-EC"/>
</dbReference>
<comment type="catalytic activity">
    <reaction evidence="4">
        <text>(R)-pantoate + NADP(+) = 2-dehydropantoate + NADPH + H(+)</text>
        <dbReference type="Rhea" id="RHEA:16233"/>
        <dbReference type="ChEBI" id="CHEBI:11561"/>
        <dbReference type="ChEBI" id="CHEBI:15378"/>
        <dbReference type="ChEBI" id="CHEBI:15980"/>
        <dbReference type="ChEBI" id="CHEBI:57783"/>
        <dbReference type="ChEBI" id="CHEBI:58349"/>
        <dbReference type="EC" id="1.1.1.169"/>
    </reaction>
</comment>
<dbReference type="GO" id="GO:0015940">
    <property type="term" value="P:pantothenate biosynthetic process"/>
    <property type="evidence" value="ECO:0007669"/>
    <property type="project" value="UniProtKB-UniPathway"/>
</dbReference>